<gene>
    <name evidence="1" type="ORF">Pta02_78610</name>
</gene>
<organism evidence="1 2">
    <name type="scientific">Planobispora takensis</name>
    <dbReference type="NCBI Taxonomy" id="1367882"/>
    <lineage>
        <taxon>Bacteria</taxon>
        <taxon>Bacillati</taxon>
        <taxon>Actinomycetota</taxon>
        <taxon>Actinomycetes</taxon>
        <taxon>Streptosporangiales</taxon>
        <taxon>Streptosporangiaceae</taxon>
        <taxon>Planobispora</taxon>
    </lineage>
</organism>
<dbReference type="PANTHER" id="PTHR43431:SF7">
    <property type="entry name" value="OXIDOREDUCTASE, SHORT CHAIN DEHYDROGENASE_REDUCTASE FAMILY (AFU_ORTHOLOGUE AFUA_5G14000)"/>
    <property type="match status" value="1"/>
</dbReference>
<protein>
    <submittedName>
        <fullName evidence="1">Short-chain dehydrogenase</fullName>
    </submittedName>
</protein>
<evidence type="ECO:0000313" key="2">
    <source>
        <dbReference type="Proteomes" id="UP000634476"/>
    </source>
</evidence>
<name>A0A8J3T841_9ACTN</name>
<dbReference type="InterPro" id="IPR002347">
    <property type="entry name" value="SDR_fam"/>
</dbReference>
<proteinExistence type="predicted"/>
<dbReference type="InterPro" id="IPR036291">
    <property type="entry name" value="NAD(P)-bd_dom_sf"/>
</dbReference>
<accession>A0A8J3T841</accession>
<dbReference type="Gene3D" id="3.40.50.720">
    <property type="entry name" value="NAD(P)-binding Rossmann-like Domain"/>
    <property type="match status" value="1"/>
</dbReference>
<sequence length="240" mass="25196">MPETLAIFGAGPVLGLSVARRFGREGFRVALVARTAANLDRLVAELAADGIEAAGFTADVYDRDQIADAVAAIGRAYGRIDVAEFSPGGGDMGEGIQAALDVDVENTQLILDRFLLSAVALVRQVLPGMVERGEGAILFTAGQSGLHPTPFLGNVGMAQAALRNYVHTLNASLADKGVYVGAVNVGALIEGSVPHRAITSSAEPLGFEPEVIHPDVFADHFWDLYATRDRPEALVGAFGR</sequence>
<dbReference type="AlphaFoldDB" id="A0A8J3T841"/>
<dbReference type="RefSeq" id="WP_203880053.1">
    <property type="nucleotide sequence ID" value="NZ_BOOK01000082.1"/>
</dbReference>
<dbReference type="Pfam" id="PF00106">
    <property type="entry name" value="adh_short"/>
    <property type="match status" value="1"/>
</dbReference>
<keyword evidence="2" id="KW-1185">Reference proteome</keyword>
<evidence type="ECO:0000313" key="1">
    <source>
        <dbReference type="EMBL" id="GII05853.1"/>
    </source>
</evidence>
<dbReference type="EMBL" id="BOOK01000082">
    <property type="protein sequence ID" value="GII05853.1"/>
    <property type="molecule type" value="Genomic_DNA"/>
</dbReference>
<reference evidence="1" key="1">
    <citation type="submission" date="2021-01" db="EMBL/GenBank/DDBJ databases">
        <title>Whole genome shotgun sequence of Planobispora takensis NBRC 109077.</title>
        <authorList>
            <person name="Komaki H."/>
            <person name="Tamura T."/>
        </authorList>
    </citation>
    <scope>NUCLEOTIDE SEQUENCE</scope>
    <source>
        <strain evidence="1">NBRC 109077</strain>
    </source>
</reference>
<comment type="caution">
    <text evidence="1">The sequence shown here is derived from an EMBL/GenBank/DDBJ whole genome shotgun (WGS) entry which is preliminary data.</text>
</comment>
<dbReference type="Proteomes" id="UP000634476">
    <property type="component" value="Unassembled WGS sequence"/>
</dbReference>
<dbReference type="SUPFAM" id="SSF51735">
    <property type="entry name" value="NAD(P)-binding Rossmann-fold domains"/>
    <property type="match status" value="1"/>
</dbReference>
<dbReference type="PANTHER" id="PTHR43431">
    <property type="entry name" value="OXIDOREDUCTASE, SHORT CHAIN DEHYDROGENASE/REDUCTASE FAMILY (AFU_ORTHOLOGUE AFUA_5G14000)"/>
    <property type="match status" value="1"/>
</dbReference>